<comment type="similarity">
    <text evidence="1">Belongs to the P-Pant transferase superfamily. Gsp/Sfp/HetI/AcpT family.</text>
</comment>
<dbReference type="Gene3D" id="3.90.470.20">
    <property type="entry name" value="4'-phosphopantetheinyl transferase domain"/>
    <property type="match status" value="2"/>
</dbReference>
<name>A0ABN6MEW7_9ACTN</name>
<dbReference type="InterPro" id="IPR037143">
    <property type="entry name" value="4-PPantetheinyl_Trfase_dom_sf"/>
</dbReference>
<organism evidence="4 5">
    <name type="scientific">Raoultibacter timonensis</name>
    <dbReference type="NCBI Taxonomy" id="1907662"/>
    <lineage>
        <taxon>Bacteria</taxon>
        <taxon>Bacillati</taxon>
        <taxon>Actinomycetota</taxon>
        <taxon>Coriobacteriia</taxon>
        <taxon>Eggerthellales</taxon>
        <taxon>Eggerthellaceae</taxon>
        <taxon>Raoultibacter</taxon>
    </lineage>
</organism>
<keyword evidence="5" id="KW-1185">Reference proteome</keyword>
<dbReference type="SUPFAM" id="SSF56214">
    <property type="entry name" value="4'-phosphopantetheinyl transferase"/>
    <property type="match status" value="2"/>
</dbReference>
<evidence type="ECO:0000313" key="5">
    <source>
        <dbReference type="Proteomes" id="UP001320544"/>
    </source>
</evidence>
<dbReference type="InterPro" id="IPR008278">
    <property type="entry name" value="4-PPantetheinyl_Trfase_dom"/>
</dbReference>
<evidence type="ECO:0000256" key="1">
    <source>
        <dbReference type="ARBA" id="ARBA00010990"/>
    </source>
</evidence>
<protein>
    <recommendedName>
        <fullName evidence="3">4'-phosphopantetheinyl transferase domain-containing protein</fullName>
    </recommendedName>
</protein>
<dbReference type="EMBL" id="AP025564">
    <property type="protein sequence ID" value="BDE95322.1"/>
    <property type="molecule type" value="Genomic_DNA"/>
</dbReference>
<evidence type="ECO:0000259" key="3">
    <source>
        <dbReference type="Pfam" id="PF01648"/>
    </source>
</evidence>
<sequence>MISVYCTDVRSLDPRDPALLAKVDARRRERIERFANDADKRLSLGAGLLVARHIGSVPIERDERGKPYRAGGPPFSLSHSGTLALLAVGSAGAVGCDVEQCRSLEYPKLARRAFAPEEIRQVERSAYPAETFFRIWTLRESYLKATGRGIAVDPSSVCFEVSGEAVLIRPDDGDWRFGEFACVSGYRIAVCGEEPIGNLEISVAG</sequence>
<reference evidence="4 5" key="1">
    <citation type="submission" date="2022-01" db="EMBL/GenBank/DDBJ databases">
        <title>Novel bile acid biosynthetic pathways are enriched in the microbiome of centenarians.</title>
        <authorList>
            <person name="Sato Y."/>
            <person name="Atarashi K."/>
            <person name="Plichta R.D."/>
            <person name="Arai Y."/>
            <person name="Sasajima S."/>
            <person name="Kearney M.S."/>
            <person name="Suda W."/>
            <person name="Takeshita K."/>
            <person name="Sasaki T."/>
            <person name="Okamoto S."/>
            <person name="Skelly N.A."/>
            <person name="Okamura Y."/>
            <person name="Vlamakis H."/>
            <person name="Li Y."/>
            <person name="Tanoue T."/>
            <person name="Takei H."/>
            <person name="Nittono H."/>
            <person name="Narushima S."/>
            <person name="Irie J."/>
            <person name="Itoh H."/>
            <person name="Moriya K."/>
            <person name="Sugiura Y."/>
            <person name="Suematsu M."/>
            <person name="Moritoki N."/>
            <person name="Shibata S."/>
            <person name="Littman R.D."/>
            <person name="Fischbach A.M."/>
            <person name="Uwamino Y."/>
            <person name="Inoue T."/>
            <person name="Honda A."/>
            <person name="Hattori M."/>
            <person name="Murai T."/>
            <person name="Xavier J.R."/>
            <person name="Hirose N."/>
            <person name="Honda K."/>
        </authorList>
    </citation>
    <scope>NUCLEOTIDE SEQUENCE [LARGE SCALE GENOMIC DNA]</scope>
    <source>
        <strain evidence="4 5">CE91-St30</strain>
    </source>
</reference>
<accession>A0ABN6MEW7</accession>
<proteinExistence type="inferred from homology"/>
<feature type="domain" description="4'-phosphopantetheinyl transferase" evidence="3">
    <location>
        <begin position="93"/>
        <end position="191"/>
    </location>
</feature>
<dbReference type="RefSeq" id="WP_244411733.1">
    <property type="nucleotide sequence ID" value="NZ_AP025564.1"/>
</dbReference>
<gene>
    <name evidence="4" type="ORF">CE91St30_06550</name>
</gene>
<dbReference type="Pfam" id="PF01648">
    <property type="entry name" value="ACPS"/>
    <property type="match status" value="1"/>
</dbReference>
<dbReference type="PANTHER" id="PTHR12215:SF10">
    <property type="entry name" value="L-AMINOADIPATE-SEMIALDEHYDE DEHYDROGENASE-PHOSPHOPANTETHEINYL TRANSFERASE"/>
    <property type="match status" value="1"/>
</dbReference>
<evidence type="ECO:0000313" key="4">
    <source>
        <dbReference type="EMBL" id="BDE95322.1"/>
    </source>
</evidence>
<dbReference type="Proteomes" id="UP001320544">
    <property type="component" value="Chromosome"/>
</dbReference>
<dbReference type="InterPro" id="IPR050559">
    <property type="entry name" value="P-Pant_transferase_sf"/>
</dbReference>
<dbReference type="PANTHER" id="PTHR12215">
    <property type="entry name" value="PHOSPHOPANTETHEINE TRANSFERASE"/>
    <property type="match status" value="1"/>
</dbReference>
<evidence type="ECO:0000256" key="2">
    <source>
        <dbReference type="ARBA" id="ARBA00022679"/>
    </source>
</evidence>
<keyword evidence="2" id="KW-0808">Transferase</keyword>